<sequence length="657" mass="70681">MDTASDLPVPREPGNASRTVGDAAPGSDQIHPVVAKAFRVLDAAGLPWLLVRGWDDLALPRGDVDILVDSRLLPRLDALMADAGFCRVVAWGHGSHRFYFCYSADAGAWIKLDIVSALAFGPRQQWRTSWAPRCLRRRVRHGSCWVPDPSDQAWLLLLHLFMDKGGVAQERQEGARAAARVAADGGRMAESVRRRVGAGLATDMLNLVLAGRFEEAPAIAARMRASWSGSFSSRFISAVNGTLRHAGARVQGHTPLLGVMAPDGAGKTTLLNGLHADVPLPTKYVYMGLWGAGPWDAVLNRIPGGRTAKKVYRLVRGGLLARFYRAMGKVVLMDRVAYDALLGGSSRGPLAAISNALALAVIPAPDVLLVLDVPGDVMFERKGEHSPEVLESWRNDYLELAGRLPASRVVDAAQPADVVQRVATGIVWEIFAGGAQKATGGTPPPPASAASRLPQAGPAPEAVAGEALALHLWRFLDWRFLLPVLQPRALGFGGSLSPEAQAALRLLDPEAVRLADPETVAGGRTCDVVLLASPGRGQLDSAGLALEPGGWICVEASRSLLQRSGPRTLRGWKRTLERRGYRDIALYWNAPNRQRTARLVPVQSRVSIRDTLGLRKDVRFGALKAAAVHTALALRVFDLLVPEGTITGRRPEGKEQP</sequence>
<evidence type="ECO:0000313" key="2">
    <source>
        <dbReference type="EMBL" id="MDP9887396.1"/>
    </source>
</evidence>
<organism evidence="2 3">
    <name type="scientific">Pseudarthrobacter enclensis</name>
    <dbReference type="NCBI Taxonomy" id="993070"/>
    <lineage>
        <taxon>Bacteria</taxon>
        <taxon>Bacillati</taxon>
        <taxon>Actinomycetota</taxon>
        <taxon>Actinomycetes</taxon>
        <taxon>Micrococcales</taxon>
        <taxon>Micrococcaceae</taxon>
        <taxon>Pseudarthrobacter</taxon>
    </lineage>
</organism>
<evidence type="ECO:0000313" key="3">
    <source>
        <dbReference type="Proteomes" id="UP001226577"/>
    </source>
</evidence>
<dbReference type="EMBL" id="JAUSRE010000004">
    <property type="protein sequence ID" value="MDP9887396.1"/>
    <property type="molecule type" value="Genomic_DNA"/>
</dbReference>
<protein>
    <recommendedName>
        <fullName evidence="4">Thymidylate kinase</fullName>
    </recommendedName>
</protein>
<gene>
    <name evidence="2" type="ORF">J2X98_000971</name>
</gene>
<accession>A0ABT9RRH9</accession>
<feature type="compositionally biased region" description="Low complexity" evidence="1">
    <location>
        <begin position="448"/>
        <end position="457"/>
    </location>
</feature>
<name>A0ABT9RRH9_9MICC</name>
<dbReference type="InterPro" id="IPR027417">
    <property type="entry name" value="P-loop_NTPase"/>
</dbReference>
<evidence type="ECO:0000256" key="1">
    <source>
        <dbReference type="SAM" id="MobiDB-lite"/>
    </source>
</evidence>
<feature type="region of interest" description="Disordered" evidence="1">
    <location>
        <begin position="1"/>
        <end position="25"/>
    </location>
</feature>
<dbReference type="SUPFAM" id="SSF52540">
    <property type="entry name" value="P-loop containing nucleoside triphosphate hydrolases"/>
    <property type="match status" value="1"/>
</dbReference>
<dbReference type="Proteomes" id="UP001226577">
    <property type="component" value="Unassembled WGS sequence"/>
</dbReference>
<dbReference type="RefSeq" id="WP_307304914.1">
    <property type="nucleotide sequence ID" value="NZ_JAUSRE010000004.1"/>
</dbReference>
<comment type="caution">
    <text evidence="2">The sequence shown here is derived from an EMBL/GenBank/DDBJ whole genome shotgun (WGS) entry which is preliminary data.</text>
</comment>
<evidence type="ECO:0008006" key="4">
    <source>
        <dbReference type="Google" id="ProtNLM"/>
    </source>
</evidence>
<keyword evidence="3" id="KW-1185">Reference proteome</keyword>
<feature type="region of interest" description="Disordered" evidence="1">
    <location>
        <begin position="437"/>
        <end position="457"/>
    </location>
</feature>
<dbReference type="Gene3D" id="3.40.50.300">
    <property type="entry name" value="P-loop containing nucleotide triphosphate hydrolases"/>
    <property type="match status" value="1"/>
</dbReference>
<proteinExistence type="predicted"/>
<reference evidence="2 3" key="1">
    <citation type="submission" date="2023-07" db="EMBL/GenBank/DDBJ databases">
        <title>Sorghum-associated microbial communities from plants grown in Nebraska, USA.</title>
        <authorList>
            <person name="Schachtman D."/>
        </authorList>
    </citation>
    <scope>NUCLEOTIDE SEQUENCE [LARGE SCALE GENOMIC DNA]</scope>
    <source>
        <strain evidence="2 3">CC222</strain>
    </source>
</reference>